<dbReference type="SUPFAM" id="SSF51246">
    <property type="entry name" value="Rudiment single hybrid motif"/>
    <property type="match status" value="1"/>
</dbReference>
<dbReference type="GO" id="GO:0005524">
    <property type="term" value="F:ATP binding"/>
    <property type="evidence" value="ECO:0007669"/>
    <property type="project" value="UniProtKB-UniRule"/>
</dbReference>
<name>D0LNA1_HALO1</name>
<dbReference type="Pfam" id="PF02786">
    <property type="entry name" value="CPSase_L_D2"/>
    <property type="match status" value="1"/>
</dbReference>
<dbReference type="PROSITE" id="PS00866">
    <property type="entry name" value="CPSASE_1"/>
    <property type="match status" value="1"/>
</dbReference>
<evidence type="ECO:0000256" key="4">
    <source>
        <dbReference type="ARBA" id="ARBA00023267"/>
    </source>
</evidence>
<dbReference type="InterPro" id="IPR050856">
    <property type="entry name" value="Biotin_carboxylase_complex"/>
</dbReference>
<dbReference type="EMBL" id="CP001804">
    <property type="protein sequence ID" value="ACY15278.1"/>
    <property type="molecule type" value="Genomic_DNA"/>
</dbReference>
<dbReference type="InterPro" id="IPR011764">
    <property type="entry name" value="Biotin_carboxylation_dom"/>
</dbReference>
<dbReference type="HOGENOM" id="CLU_000395_3_2_7"/>
<keyword evidence="3 5" id="KW-0067">ATP-binding</keyword>
<dbReference type="InterPro" id="IPR011761">
    <property type="entry name" value="ATP-grasp"/>
</dbReference>
<proteinExistence type="predicted"/>
<dbReference type="Pfam" id="PF02785">
    <property type="entry name" value="Biotin_carb_C"/>
    <property type="match status" value="1"/>
</dbReference>
<dbReference type="PROSITE" id="PS50979">
    <property type="entry name" value="BC"/>
    <property type="match status" value="1"/>
</dbReference>
<dbReference type="eggNOG" id="COG0439">
    <property type="taxonomic scope" value="Bacteria"/>
</dbReference>
<evidence type="ECO:0000259" key="6">
    <source>
        <dbReference type="PROSITE" id="PS50975"/>
    </source>
</evidence>
<dbReference type="PROSITE" id="PS00867">
    <property type="entry name" value="CPSASE_2"/>
    <property type="match status" value="1"/>
</dbReference>
<dbReference type="FunFam" id="3.30.1490.20:FF:000003">
    <property type="entry name" value="acetyl-CoA carboxylase isoform X1"/>
    <property type="match status" value="1"/>
</dbReference>
<evidence type="ECO:0000313" key="9">
    <source>
        <dbReference type="Proteomes" id="UP000001880"/>
    </source>
</evidence>
<dbReference type="InterPro" id="IPR016185">
    <property type="entry name" value="PreATP-grasp_dom_sf"/>
</dbReference>
<dbReference type="FunFam" id="3.30.470.20:FF:000028">
    <property type="entry name" value="Methylcrotonoyl-CoA carboxylase subunit alpha, mitochondrial"/>
    <property type="match status" value="1"/>
</dbReference>
<dbReference type="InterPro" id="IPR005481">
    <property type="entry name" value="BC-like_N"/>
</dbReference>
<dbReference type="Proteomes" id="UP000001880">
    <property type="component" value="Chromosome"/>
</dbReference>
<dbReference type="Pfam" id="PF00289">
    <property type="entry name" value="Biotin_carb_N"/>
    <property type="match status" value="1"/>
</dbReference>
<evidence type="ECO:0000259" key="7">
    <source>
        <dbReference type="PROSITE" id="PS50979"/>
    </source>
</evidence>
<dbReference type="PANTHER" id="PTHR18866:SF33">
    <property type="entry name" value="METHYLCROTONOYL-COA CARBOXYLASE SUBUNIT ALPHA, MITOCHONDRIAL-RELATED"/>
    <property type="match status" value="1"/>
</dbReference>
<organism evidence="8 9">
    <name type="scientific">Haliangium ochraceum (strain DSM 14365 / JCM 11303 / SMP-2)</name>
    <dbReference type="NCBI Taxonomy" id="502025"/>
    <lineage>
        <taxon>Bacteria</taxon>
        <taxon>Pseudomonadati</taxon>
        <taxon>Myxococcota</taxon>
        <taxon>Polyangia</taxon>
        <taxon>Haliangiales</taxon>
        <taxon>Kofleriaceae</taxon>
        <taxon>Haliangium</taxon>
    </lineage>
</organism>
<dbReference type="SUPFAM" id="SSF56059">
    <property type="entry name" value="Glutathione synthetase ATP-binding domain-like"/>
    <property type="match status" value="1"/>
</dbReference>
<evidence type="ECO:0000256" key="5">
    <source>
        <dbReference type="PROSITE-ProRule" id="PRU00409"/>
    </source>
</evidence>
<evidence type="ECO:0000256" key="1">
    <source>
        <dbReference type="ARBA" id="ARBA00022598"/>
    </source>
</evidence>
<reference evidence="8 9" key="1">
    <citation type="journal article" date="2010" name="Stand. Genomic Sci.">
        <title>Complete genome sequence of Haliangium ochraceum type strain (SMP-2).</title>
        <authorList>
            <consortium name="US DOE Joint Genome Institute (JGI-PGF)"/>
            <person name="Ivanova N."/>
            <person name="Daum C."/>
            <person name="Lang E."/>
            <person name="Abt B."/>
            <person name="Kopitz M."/>
            <person name="Saunders E."/>
            <person name="Lapidus A."/>
            <person name="Lucas S."/>
            <person name="Glavina Del Rio T."/>
            <person name="Nolan M."/>
            <person name="Tice H."/>
            <person name="Copeland A."/>
            <person name="Cheng J.F."/>
            <person name="Chen F."/>
            <person name="Bruce D."/>
            <person name="Goodwin L."/>
            <person name="Pitluck S."/>
            <person name="Mavromatis K."/>
            <person name="Pati A."/>
            <person name="Mikhailova N."/>
            <person name="Chen A."/>
            <person name="Palaniappan K."/>
            <person name="Land M."/>
            <person name="Hauser L."/>
            <person name="Chang Y.J."/>
            <person name="Jeffries C.D."/>
            <person name="Detter J.C."/>
            <person name="Brettin T."/>
            <person name="Rohde M."/>
            <person name="Goker M."/>
            <person name="Bristow J."/>
            <person name="Markowitz V."/>
            <person name="Eisen J.A."/>
            <person name="Hugenholtz P."/>
            <person name="Kyrpides N.C."/>
            <person name="Klenk H.P."/>
        </authorList>
    </citation>
    <scope>NUCLEOTIDE SEQUENCE [LARGE SCALE GENOMIC DNA]</scope>
    <source>
        <strain evidence="9">DSM 14365 / CIP 107738 / JCM 11303 / AJ 13395 / SMP-2</strain>
    </source>
</reference>
<dbReference type="AlphaFoldDB" id="D0LNA1"/>
<evidence type="ECO:0000256" key="3">
    <source>
        <dbReference type="ARBA" id="ARBA00022840"/>
    </source>
</evidence>
<dbReference type="PROSITE" id="PS50975">
    <property type="entry name" value="ATP_GRASP"/>
    <property type="match status" value="1"/>
</dbReference>
<dbReference type="InterPro" id="IPR005479">
    <property type="entry name" value="CPAse_ATP-bd"/>
</dbReference>
<gene>
    <name evidence="8" type="ordered locus">Hoch_2750</name>
</gene>
<dbReference type="RefSeq" id="WP_012827886.1">
    <property type="nucleotide sequence ID" value="NC_013440.1"/>
</dbReference>
<dbReference type="SUPFAM" id="SSF52440">
    <property type="entry name" value="PreATP-grasp domain"/>
    <property type="match status" value="1"/>
</dbReference>
<dbReference type="PANTHER" id="PTHR18866">
    <property type="entry name" value="CARBOXYLASE:PYRUVATE/ACETYL-COA/PROPIONYL-COA CARBOXYLASE"/>
    <property type="match status" value="1"/>
</dbReference>
<keyword evidence="9" id="KW-1185">Reference proteome</keyword>
<dbReference type="InterPro" id="IPR005482">
    <property type="entry name" value="Biotin_COase_C"/>
</dbReference>
<dbReference type="NCBIfam" id="NF006367">
    <property type="entry name" value="PRK08591.1"/>
    <property type="match status" value="1"/>
</dbReference>
<dbReference type="OrthoDB" id="9769961at2"/>
<evidence type="ECO:0000256" key="2">
    <source>
        <dbReference type="ARBA" id="ARBA00022741"/>
    </source>
</evidence>
<dbReference type="SMART" id="SM00878">
    <property type="entry name" value="Biotin_carb_C"/>
    <property type="match status" value="1"/>
</dbReference>
<dbReference type="FunFam" id="3.40.50.20:FF:000010">
    <property type="entry name" value="Propionyl-CoA carboxylase subunit alpha"/>
    <property type="match status" value="1"/>
</dbReference>
<dbReference type="STRING" id="502025.Hoch_2750"/>
<feature type="domain" description="Biotin carboxylation" evidence="7">
    <location>
        <begin position="11"/>
        <end position="461"/>
    </location>
</feature>
<sequence>MSSSAPPLSRPIRRVLVANRGEIAVRVMRTCRDRGIETVAVFSDADRLAPHVLMADRAHHIGPPPARESYLVSERILQACRDSGADAVHPGYGFLSENDAFAEACEQAGIAFIGPRPEAMRTMGSKTRARAAMIAAGVPVVPGDNGPGEGGFPNAAAALEAARTIGFPVLIKASAGGGGKGMRLVEEEGAFEAAFDGARREAASSFGDDTVYVEKAIIRPRHVEIQVFADAHGNVVHLGERDCSLQRRHQKVVEESPSPVVDAGLRSRMGESAVAAARACAYVGAGTVEFLLADDGSFYFLEMNTRLQVEHPVTEAVYALDLVSWQLDVAMGERLPLTQEEINARHRGAAIECRVYAEDPVRFLPSTGTITHLRVPGGPHVRDDSGVYEGSEISMFYDPMVSKLVVWGEDREQALGRMRRALDEYAVRGIQTNLSFHRRVMRHEGFCSGIYDTGFIAREHDTIWADDSAVAPATPEGAAEGEGEAAAPLPEDLALALGAAAIDRAERAPTVLPKAPAGAGISAWRLGRAGRGWGAL</sequence>
<dbReference type="InterPro" id="IPR011054">
    <property type="entry name" value="Rudment_hybrid_motif"/>
</dbReference>
<protein>
    <submittedName>
        <fullName evidence="8">Carbamoyl-phosphate synthase L chain ATP-binding protein</fullName>
    </submittedName>
</protein>
<dbReference type="GO" id="GO:0016874">
    <property type="term" value="F:ligase activity"/>
    <property type="evidence" value="ECO:0007669"/>
    <property type="project" value="UniProtKB-KW"/>
</dbReference>
<keyword evidence="2 5" id="KW-0547">Nucleotide-binding</keyword>
<keyword evidence="4" id="KW-0092">Biotin</keyword>
<accession>D0LNA1</accession>
<dbReference type="KEGG" id="hoh:Hoch_2750"/>
<keyword evidence="1" id="KW-0436">Ligase</keyword>
<feature type="domain" description="ATP-grasp" evidence="6">
    <location>
        <begin position="130"/>
        <end position="331"/>
    </location>
</feature>
<dbReference type="GO" id="GO:0046872">
    <property type="term" value="F:metal ion binding"/>
    <property type="evidence" value="ECO:0007669"/>
    <property type="project" value="InterPro"/>
</dbReference>
<evidence type="ECO:0000313" key="8">
    <source>
        <dbReference type="EMBL" id="ACY15278.1"/>
    </source>
</evidence>
<dbReference type="Gene3D" id="3.30.470.20">
    <property type="entry name" value="ATP-grasp fold, B domain"/>
    <property type="match status" value="1"/>
</dbReference>